<dbReference type="EMBL" id="BAAAZC010000048">
    <property type="protein sequence ID" value="GAA3992169.1"/>
    <property type="molecule type" value="Genomic_DNA"/>
</dbReference>
<proteinExistence type="predicted"/>
<accession>A0ABP7R4A6</accession>
<organism evidence="1 2">
    <name type="scientific">Mucilaginibacter dorajii</name>
    <dbReference type="NCBI Taxonomy" id="692994"/>
    <lineage>
        <taxon>Bacteria</taxon>
        <taxon>Pseudomonadati</taxon>
        <taxon>Bacteroidota</taxon>
        <taxon>Sphingobacteriia</taxon>
        <taxon>Sphingobacteriales</taxon>
        <taxon>Sphingobacteriaceae</taxon>
        <taxon>Mucilaginibacter</taxon>
    </lineage>
</organism>
<protein>
    <submittedName>
        <fullName evidence="1">Uncharacterized protein</fullName>
    </submittedName>
</protein>
<name>A0ABP7R4A6_9SPHI</name>
<comment type="caution">
    <text evidence="1">The sequence shown here is derived from an EMBL/GenBank/DDBJ whole genome shotgun (WGS) entry which is preliminary data.</text>
</comment>
<keyword evidence="2" id="KW-1185">Reference proteome</keyword>
<evidence type="ECO:0000313" key="1">
    <source>
        <dbReference type="EMBL" id="GAA3992169.1"/>
    </source>
</evidence>
<evidence type="ECO:0000313" key="2">
    <source>
        <dbReference type="Proteomes" id="UP001500742"/>
    </source>
</evidence>
<reference evidence="2" key="1">
    <citation type="journal article" date="2019" name="Int. J. Syst. Evol. Microbiol.">
        <title>The Global Catalogue of Microorganisms (GCM) 10K type strain sequencing project: providing services to taxonomists for standard genome sequencing and annotation.</title>
        <authorList>
            <consortium name="The Broad Institute Genomics Platform"/>
            <consortium name="The Broad Institute Genome Sequencing Center for Infectious Disease"/>
            <person name="Wu L."/>
            <person name="Ma J."/>
        </authorList>
    </citation>
    <scope>NUCLEOTIDE SEQUENCE [LARGE SCALE GENOMIC DNA]</scope>
    <source>
        <strain evidence="2">JCM 16601</strain>
    </source>
</reference>
<dbReference type="Proteomes" id="UP001500742">
    <property type="component" value="Unassembled WGS sequence"/>
</dbReference>
<sequence>MRTVTLDILKDEAYDLLKDLEMLKVIRIQNDTGEKQVAKNLSAKYNGAMSKQSAEEIDRQFNELRDEWN</sequence>
<dbReference type="RefSeq" id="WP_259097540.1">
    <property type="nucleotide sequence ID" value="NZ_BAAAZC010000048.1"/>
</dbReference>
<gene>
    <name evidence="1" type="ORF">GCM10022210_52240</name>
</gene>